<sequence>MQKIFLTQLQGLVTKMNDTYEGAFEDGARLMAQSIVSGGRIGIYASGDMEGVVSQAIKGVDRLEGVVEISSTLDESFSEMDTVLLFSPSPNEAATCMLADQLRERGVSTVAVYTGEKRDDSPSLEDLADAAIDLGVTRGLIPGDDGRRKGQPRLLVALYAYYTLYFTVEEILEEHR</sequence>
<dbReference type="InterPro" id="IPR046348">
    <property type="entry name" value="SIS_dom_sf"/>
</dbReference>
<dbReference type="AlphaFoldDB" id="A0A2W0HGT4"/>
<dbReference type="RefSeq" id="WP_110521387.1">
    <property type="nucleotide sequence ID" value="NZ_PDOF01000003.1"/>
</dbReference>
<proteinExistence type="predicted"/>
<name>A0A2W0HGT4_9BACI</name>
<dbReference type="SUPFAM" id="SSF53697">
    <property type="entry name" value="SIS domain"/>
    <property type="match status" value="1"/>
</dbReference>
<keyword evidence="3" id="KW-1185">Reference proteome</keyword>
<protein>
    <recommendedName>
        <fullName evidence="1">DUF2529 domain-containing protein</fullName>
    </recommendedName>
</protein>
<organism evidence="2 3">
    <name type="scientific">Alteribacter lacisalsi</name>
    <dbReference type="NCBI Taxonomy" id="2045244"/>
    <lineage>
        <taxon>Bacteria</taxon>
        <taxon>Bacillati</taxon>
        <taxon>Bacillota</taxon>
        <taxon>Bacilli</taxon>
        <taxon>Bacillales</taxon>
        <taxon>Bacillaceae</taxon>
        <taxon>Alteribacter</taxon>
    </lineage>
</organism>
<dbReference type="GO" id="GO:0097367">
    <property type="term" value="F:carbohydrate derivative binding"/>
    <property type="evidence" value="ECO:0007669"/>
    <property type="project" value="InterPro"/>
</dbReference>
<evidence type="ECO:0000313" key="2">
    <source>
        <dbReference type="EMBL" id="PYZ96112.1"/>
    </source>
</evidence>
<dbReference type="Pfam" id="PF10740">
    <property type="entry name" value="DUF2529"/>
    <property type="match status" value="1"/>
</dbReference>
<evidence type="ECO:0000313" key="3">
    <source>
        <dbReference type="Proteomes" id="UP000248066"/>
    </source>
</evidence>
<dbReference type="OrthoDB" id="2737584at2"/>
<dbReference type="Proteomes" id="UP000248066">
    <property type="component" value="Unassembled WGS sequence"/>
</dbReference>
<feature type="domain" description="DUF2529" evidence="1">
    <location>
        <begin position="1"/>
        <end position="172"/>
    </location>
</feature>
<reference evidence="2 3" key="1">
    <citation type="submission" date="2017-10" db="EMBL/GenBank/DDBJ databases">
        <title>Bacillus sp. nov., a halophilic bacterium isolated from a Yangshapao Lake.</title>
        <authorList>
            <person name="Wang H."/>
        </authorList>
    </citation>
    <scope>NUCLEOTIDE SEQUENCE [LARGE SCALE GENOMIC DNA]</scope>
    <source>
        <strain evidence="2 3">YSP-3</strain>
    </source>
</reference>
<dbReference type="GO" id="GO:1901135">
    <property type="term" value="P:carbohydrate derivative metabolic process"/>
    <property type="evidence" value="ECO:0007669"/>
    <property type="project" value="InterPro"/>
</dbReference>
<dbReference type="EMBL" id="PDOF01000003">
    <property type="protein sequence ID" value="PYZ96112.1"/>
    <property type="molecule type" value="Genomic_DNA"/>
</dbReference>
<gene>
    <name evidence="2" type="ORF">CR205_17240</name>
</gene>
<dbReference type="InterPro" id="IPR019676">
    <property type="entry name" value="DUF2529"/>
</dbReference>
<evidence type="ECO:0000259" key="1">
    <source>
        <dbReference type="Pfam" id="PF10740"/>
    </source>
</evidence>
<accession>A0A2W0HGT4</accession>
<dbReference type="Gene3D" id="3.40.50.10490">
    <property type="entry name" value="Glucose-6-phosphate isomerase like protein, domain 1"/>
    <property type="match status" value="1"/>
</dbReference>
<comment type="caution">
    <text evidence="2">The sequence shown here is derived from an EMBL/GenBank/DDBJ whole genome shotgun (WGS) entry which is preliminary data.</text>
</comment>